<reference evidence="2 3" key="1">
    <citation type="submission" date="2020-08" db="EMBL/GenBank/DDBJ databases">
        <title>Genomic Encyclopedia of Type Strains, Phase III (KMG-III): the genomes of soil and plant-associated and newly described type strains.</title>
        <authorList>
            <person name="Whitman W."/>
        </authorList>
    </citation>
    <scope>NUCLEOTIDE SEQUENCE [LARGE SCALE GENOMIC DNA]</scope>
    <source>
        <strain evidence="2 3">CECT 8305</strain>
    </source>
</reference>
<keyword evidence="3" id="KW-1185">Reference proteome</keyword>
<dbReference type="InterPro" id="IPR000192">
    <property type="entry name" value="Aminotrans_V_dom"/>
</dbReference>
<dbReference type="InterPro" id="IPR015421">
    <property type="entry name" value="PyrdxlP-dep_Trfase_major"/>
</dbReference>
<evidence type="ECO:0000259" key="1">
    <source>
        <dbReference type="Pfam" id="PF00266"/>
    </source>
</evidence>
<keyword evidence="2" id="KW-0456">Lyase</keyword>
<dbReference type="InterPro" id="IPR015424">
    <property type="entry name" value="PyrdxlP-dep_Trfase"/>
</dbReference>
<accession>A0A7W9Q4V6</accession>
<dbReference type="AlphaFoldDB" id="A0A7W9Q4V6"/>
<dbReference type="Gene3D" id="3.90.1150.10">
    <property type="entry name" value="Aspartate Aminotransferase, domain 1"/>
    <property type="match status" value="1"/>
</dbReference>
<protein>
    <submittedName>
        <fullName evidence="2">Selenocysteine lyase/cysteine desulfurase</fullName>
    </submittedName>
</protein>
<dbReference type="GO" id="GO:0016829">
    <property type="term" value="F:lyase activity"/>
    <property type="evidence" value="ECO:0007669"/>
    <property type="project" value="UniProtKB-KW"/>
</dbReference>
<dbReference type="SUPFAM" id="SSF53383">
    <property type="entry name" value="PLP-dependent transferases"/>
    <property type="match status" value="1"/>
</dbReference>
<dbReference type="Proteomes" id="UP000588098">
    <property type="component" value="Unassembled WGS sequence"/>
</dbReference>
<feature type="domain" description="Aminotransferase class V" evidence="1">
    <location>
        <begin position="57"/>
        <end position="297"/>
    </location>
</feature>
<comment type="caution">
    <text evidence="2">The sequence shown here is derived from an EMBL/GenBank/DDBJ whole genome shotgun (WGS) entry which is preliminary data.</text>
</comment>
<organism evidence="2 3">
    <name type="scientific">Streptomyces zagrosensis</name>
    <dbReference type="NCBI Taxonomy" id="1042984"/>
    <lineage>
        <taxon>Bacteria</taxon>
        <taxon>Bacillati</taxon>
        <taxon>Actinomycetota</taxon>
        <taxon>Actinomycetes</taxon>
        <taxon>Kitasatosporales</taxon>
        <taxon>Streptomycetaceae</taxon>
        <taxon>Streptomyces</taxon>
    </lineage>
</organism>
<dbReference type="PANTHER" id="PTHR43586:SF21">
    <property type="entry name" value="PYRIDOXAL PHOSPHATE (PLP)-DEPENDENT ASPARTATE AMINOTRANSFERASE SUPERFAMILY"/>
    <property type="match status" value="1"/>
</dbReference>
<name>A0A7W9Q4V6_9ACTN</name>
<dbReference type="Pfam" id="PF00266">
    <property type="entry name" value="Aminotran_5"/>
    <property type="match status" value="1"/>
</dbReference>
<dbReference type="RefSeq" id="WP_184568925.1">
    <property type="nucleotide sequence ID" value="NZ_JACHJL010000001.1"/>
</dbReference>
<dbReference type="InterPro" id="IPR015422">
    <property type="entry name" value="PyrdxlP-dep_Trfase_small"/>
</dbReference>
<evidence type="ECO:0000313" key="2">
    <source>
        <dbReference type="EMBL" id="MBB5933664.1"/>
    </source>
</evidence>
<proteinExistence type="predicted"/>
<sequence length="353" mass="37202">MESLALDQTVREQFATETTYLNTASTGVLPRAAADAVRDAVAEFCAGRPYLREGFGAVQEARETFARLVGVGTERVAAGASVAVYAGLLATSLPPGAEVVVADNDFSSLVNPFAMRSDLKLRSVPLTEVADAVRPGTDLVAVSAVQSADGRIADLAAIRDAARTHGARTLIDASQATGWLPLRADDYDFLVTVGYKWLMTPRGAAFLVTPEDHSSVTPVFAGWVAGEEPYDSCYGTVAQLAHSARRFDESPALLAYNAARHSLALIERLGPERIGAHNTALADRFRAGLAALGHEPIAAPGSAIVAVPGLGHRAERLGDADVILSNRAGNLRAAFHLYNTEADVDRALSVLAN</sequence>
<evidence type="ECO:0000313" key="3">
    <source>
        <dbReference type="Proteomes" id="UP000588098"/>
    </source>
</evidence>
<dbReference type="EMBL" id="JACHJL010000001">
    <property type="protein sequence ID" value="MBB5933664.1"/>
    <property type="molecule type" value="Genomic_DNA"/>
</dbReference>
<dbReference type="Gene3D" id="3.40.640.10">
    <property type="entry name" value="Type I PLP-dependent aspartate aminotransferase-like (Major domain)"/>
    <property type="match status" value="1"/>
</dbReference>
<gene>
    <name evidence="2" type="ORF">FHS42_000682</name>
</gene>
<dbReference type="PANTHER" id="PTHR43586">
    <property type="entry name" value="CYSTEINE DESULFURASE"/>
    <property type="match status" value="1"/>
</dbReference>